<dbReference type="Proteomes" id="UP001205357">
    <property type="component" value="Unassembled WGS sequence"/>
</dbReference>
<evidence type="ECO:0000313" key="1">
    <source>
        <dbReference type="EMBL" id="MCS2163955.1"/>
    </source>
</evidence>
<protein>
    <submittedName>
        <fullName evidence="1">Toxin</fullName>
    </submittedName>
</protein>
<dbReference type="InterPro" id="IPR009610">
    <property type="entry name" value="CbtA_toxin"/>
</dbReference>
<keyword evidence="2" id="KW-1185">Reference proteome</keyword>
<name>A0ABT2E7U3_9ENTR</name>
<reference evidence="1 2" key="1">
    <citation type="submission" date="2022-04" db="EMBL/GenBank/DDBJ databases">
        <title>Proposal of a three novel species of Scandinavium, Scandinavium hiltneri, Scandinavium manionii, Scandinavium tedordense.</title>
        <authorList>
            <person name="Maddock D.W."/>
            <person name="Brady C.L."/>
            <person name="Denman S."/>
            <person name="Arnold D."/>
        </authorList>
    </citation>
    <scope>NUCLEOTIDE SEQUENCE [LARGE SCALE GENOMIC DNA]</scope>
    <source>
        <strain evidence="1 2">H11S7</strain>
    </source>
</reference>
<dbReference type="EMBL" id="JALIGE010000076">
    <property type="protein sequence ID" value="MCS2163955.1"/>
    <property type="molecule type" value="Genomic_DNA"/>
</dbReference>
<sequence>MQTLPLLPSRAASSHPAPVEIWQTLLTHLPGQHYGLALSDTPFGNDAVIQEHIDAGISLCDAVNFIVEKYDLVRTDRGGFTAMEQSPRISSIDILRARRATGLMQRNGYQQVTRITCGTGPSRGDSPQ</sequence>
<proteinExistence type="predicted"/>
<dbReference type="Pfam" id="PF06755">
    <property type="entry name" value="CbtA_toxin"/>
    <property type="match status" value="1"/>
</dbReference>
<organism evidence="1 2">
    <name type="scientific">Scandinavium hiltneri</name>
    <dbReference type="NCBI Taxonomy" id="2926519"/>
    <lineage>
        <taxon>Bacteria</taxon>
        <taxon>Pseudomonadati</taxon>
        <taxon>Pseudomonadota</taxon>
        <taxon>Gammaproteobacteria</taxon>
        <taxon>Enterobacterales</taxon>
        <taxon>Enterobacteriaceae</taxon>
        <taxon>Scandinavium</taxon>
    </lineage>
</organism>
<dbReference type="RefSeq" id="WP_258990495.1">
    <property type="nucleotide sequence ID" value="NZ_JALIGE010000076.1"/>
</dbReference>
<evidence type="ECO:0000313" key="2">
    <source>
        <dbReference type="Proteomes" id="UP001205357"/>
    </source>
</evidence>
<accession>A0ABT2E7U3</accession>
<gene>
    <name evidence="1" type="ORF">MUU47_23070</name>
</gene>
<comment type="caution">
    <text evidence="1">The sequence shown here is derived from an EMBL/GenBank/DDBJ whole genome shotgun (WGS) entry which is preliminary data.</text>
</comment>